<feature type="transmembrane region" description="Helical" evidence="2">
    <location>
        <begin position="186"/>
        <end position="208"/>
    </location>
</feature>
<protein>
    <submittedName>
        <fullName evidence="4">DUF305 domain-containing protein</fullName>
    </submittedName>
</protein>
<dbReference type="Proteomes" id="UP000305887">
    <property type="component" value="Unassembled WGS sequence"/>
</dbReference>
<feature type="transmembrane region" description="Helical" evidence="2">
    <location>
        <begin position="337"/>
        <end position="357"/>
    </location>
</feature>
<evidence type="ECO:0000313" key="4">
    <source>
        <dbReference type="EMBL" id="TNC49598.1"/>
    </source>
</evidence>
<feature type="transmembrane region" description="Helical" evidence="2">
    <location>
        <begin position="286"/>
        <end position="302"/>
    </location>
</feature>
<dbReference type="InterPro" id="IPR005183">
    <property type="entry name" value="DUF305_CopM-like"/>
</dbReference>
<organism evidence="4 5">
    <name type="scientific">Rubellimicrobium rubrum</name>
    <dbReference type="NCBI Taxonomy" id="2585369"/>
    <lineage>
        <taxon>Bacteria</taxon>
        <taxon>Pseudomonadati</taxon>
        <taxon>Pseudomonadota</taxon>
        <taxon>Alphaproteobacteria</taxon>
        <taxon>Rhodobacterales</taxon>
        <taxon>Roseobacteraceae</taxon>
        <taxon>Rubellimicrobium</taxon>
    </lineage>
</organism>
<dbReference type="EMBL" id="VDFU01000010">
    <property type="protein sequence ID" value="TNC49598.1"/>
    <property type="molecule type" value="Genomic_DNA"/>
</dbReference>
<dbReference type="AlphaFoldDB" id="A0A5C4MYC5"/>
<evidence type="ECO:0000313" key="5">
    <source>
        <dbReference type="Proteomes" id="UP000305887"/>
    </source>
</evidence>
<feature type="transmembrane region" description="Helical" evidence="2">
    <location>
        <begin position="308"/>
        <end position="325"/>
    </location>
</feature>
<gene>
    <name evidence="4" type="ORF">FHG66_10820</name>
</gene>
<keyword evidence="5" id="KW-1185">Reference proteome</keyword>
<dbReference type="Pfam" id="PF03713">
    <property type="entry name" value="DUF305"/>
    <property type="match status" value="1"/>
</dbReference>
<reference evidence="4 5" key="1">
    <citation type="submission" date="2019-06" db="EMBL/GenBank/DDBJ databases">
        <title>YIM 131921 draft genome.</title>
        <authorList>
            <person name="Jiang L."/>
        </authorList>
    </citation>
    <scope>NUCLEOTIDE SEQUENCE [LARGE SCALE GENOMIC DNA]</scope>
    <source>
        <strain evidence="4 5">YIM 131921</strain>
    </source>
</reference>
<comment type="caution">
    <text evidence="4">The sequence shown here is derived from an EMBL/GenBank/DDBJ whole genome shotgun (WGS) entry which is preliminary data.</text>
</comment>
<proteinExistence type="predicted"/>
<keyword evidence="2" id="KW-0812">Transmembrane</keyword>
<feature type="transmembrane region" description="Helical" evidence="2">
    <location>
        <begin position="118"/>
        <end position="139"/>
    </location>
</feature>
<keyword evidence="2" id="KW-0472">Membrane</keyword>
<feature type="transmembrane region" description="Helical" evidence="2">
    <location>
        <begin position="160"/>
        <end position="180"/>
    </location>
</feature>
<feature type="transmembrane region" description="Helical" evidence="2">
    <location>
        <begin position="260"/>
        <end position="279"/>
    </location>
</feature>
<evidence type="ECO:0000259" key="3">
    <source>
        <dbReference type="Pfam" id="PF03713"/>
    </source>
</evidence>
<sequence length="527" mass="56953">MRTGQATDQLTSGALRPSAKLLPCAPQTSFVAVSAAIASLTWTTPAQAHVKWFAPYIVGAPPQPLGATLTNVWFWTAIVLVLVFFLATLAFERLPAGQGVLDRMDRLTNPFWGRADDFMRVAIGTFFVAIYAVGGVYLTPDLATPNEWVSWFQLLIAGGLFWRKTMPLSALGIILLWALALTDYDLFHLLDYLALGIGVAGYLVLAASDRPGWFRHRFEVLRWGIAIALMWSSLEKFAYPEWFSPLVKEKPFLTFGMPEHVFVPMAGVAEFTMGFGLLWTPLVRRLSAVALIVIFLSAVWPFGRIDMVGHALIMSTIFLVALDPEREVHFVPRVKQALAGVPLGLATAMVVLIAGYWGTHRTIYGPEGDPEAVAAAAAMAAEGMATHSHNPEQPHGPMAAGGIGAPPDRGEEIQITGPAVDAPADHAVVAQEAATPDAAFDAMMATMHDMPDIPAASTGAVNADFLRLMIPHHQGAVDMAAIVLEQTDDPEVRALAEHIIAEQEAEIAEMETMLQELGAEPPVPPAE</sequence>
<evidence type="ECO:0000256" key="1">
    <source>
        <dbReference type="SAM" id="Coils"/>
    </source>
</evidence>
<feature type="domain" description="DUF305" evidence="3">
    <location>
        <begin position="429"/>
        <end position="514"/>
    </location>
</feature>
<dbReference type="OrthoDB" id="517560at2"/>
<dbReference type="InterPro" id="IPR012347">
    <property type="entry name" value="Ferritin-like"/>
</dbReference>
<evidence type="ECO:0000256" key="2">
    <source>
        <dbReference type="SAM" id="Phobius"/>
    </source>
</evidence>
<dbReference type="Gene3D" id="1.20.1260.10">
    <property type="match status" value="1"/>
</dbReference>
<keyword evidence="1" id="KW-0175">Coiled coil</keyword>
<feature type="transmembrane region" description="Helical" evidence="2">
    <location>
        <begin position="72"/>
        <end position="91"/>
    </location>
</feature>
<feature type="coiled-coil region" evidence="1">
    <location>
        <begin position="493"/>
        <end position="520"/>
    </location>
</feature>
<name>A0A5C4MYC5_9RHOB</name>
<dbReference type="PANTHER" id="PTHR36933">
    <property type="entry name" value="SLL0788 PROTEIN"/>
    <property type="match status" value="1"/>
</dbReference>
<keyword evidence="2" id="KW-1133">Transmembrane helix</keyword>
<accession>A0A5C4MYC5</accession>
<dbReference type="PANTHER" id="PTHR36933:SF1">
    <property type="entry name" value="SLL0788 PROTEIN"/>
    <property type="match status" value="1"/>
</dbReference>